<keyword evidence="1" id="KW-0472">Membrane</keyword>
<keyword evidence="1" id="KW-0812">Transmembrane</keyword>
<protein>
    <submittedName>
        <fullName evidence="2">Uncharacterized protein</fullName>
    </submittedName>
</protein>
<organism evidence="2 3">
    <name type="scientific">Clostridium aestuarii</name>
    <dbReference type="NCBI Taxonomy" id="338193"/>
    <lineage>
        <taxon>Bacteria</taxon>
        <taxon>Bacillati</taxon>
        <taxon>Bacillota</taxon>
        <taxon>Clostridia</taxon>
        <taxon>Eubacteriales</taxon>
        <taxon>Clostridiaceae</taxon>
        <taxon>Clostridium</taxon>
    </lineage>
</organism>
<keyword evidence="3" id="KW-1185">Reference proteome</keyword>
<feature type="transmembrane region" description="Helical" evidence="1">
    <location>
        <begin position="20"/>
        <end position="48"/>
    </location>
</feature>
<evidence type="ECO:0000313" key="3">
    <source>
        <dbReference type="Proteomes" id="UP001078443"/>
    </source>
</evidence>
<name>A0ABT4D4Q9_9CLOT</name>
<comment type="caution">
    <text evidence="2">The sequence shown here is derived from an EMBL/GenBank/DDBJ whole genome shotgun (WGS) entry which is preliminary data.</text>
</comment>
<reference evidence="2" key="1">
    <citation type="submission" date="2022-12" db="EMBL/GenBank/DDBJ databases">
        <authorList>
            <person name="Wang J."/>
        </authorList>
    </citation>
    <scope>NUCLEOTIDE SEQUENCE</scope>
    <source>
        <strain evidence="2">HY-45-18</strain>
    </source>
</reference>
<proteinExistence type="predicted"/>
<sequence>MEYYNKSFNIGNSLKSVLKWCVFAVILVIVLKGIFLLIPLGIAGWAVYKVVKFVQMRIVKQGIKKDKVQSVMNEKVEWNAEFNMDDIVQSSIIDVEYEEINK</sequence>
<dbReference type="Proteomes" id="UP001078443">
    <property type="component" value="Unassembled WGS sequence"/>
</dbReference>
<gene>
    <name evidence="2" type="ORF">OW763_12635</name>
</gene>
<dbReference type="EMBL" id="JAPQER010000005">
    <property type="protein sequence ID" value="MCY6485185.1"/>
    <property type="molecule type" value="Genomic_DNA"/>
</dbReference>
<dbReference type="RefSeq" id="WP_268041500.1">
    <property type="nucleotide sequence ID" value="NZ_JAPQER010000005.1"/>
</dbReference>
<keyword evidence="1" id="KW-1133">Transmembrane helix</keyword>
<evidence type="ECO:0000313" key="2">
    <source>
        <dbReference type="EMBL" id="MCY6485185.1"/>
    </source>
</evidence>
<accession>A0ABT4D4Q9</accession>
<evidence type="ECO:0000256" key="1">
    <source>
        <dbReference type="SAM" id="Phobius"/>
    </source>
</evidence>